<evidence type="ECO:0000256" key="2">
    <source>
        <dbReference type="ARBA" id="ARBA00022801"/>
    </source>
</evidence>
<keyword evidence="7" id="KW-1185">Reference proteome</keyword>
<comment type="similarity">
    <text evidence="1 4">Belongs to the glycosyl hydrolase 43 family.</text>
</comment>
<dbReference type="GO" id="GO:0016787">
    <property type="term" value="F:hydrolase activity"/>
    <property type="evidence" value="ECO:0007669"/>
    <property type="project" value="UniProtKB-KW"/>
</dbReference>
<evidence type="ECO:0000256" key="1">
    <source>
        <dbReference type="ARBA" id="ARBA00009865"/>
    </source>
</evidence>
<gene>
    <name evidence="6" type="ORF">EXU48_00960</name>
</gene>
<dbReference type="EMBL" id="SMNA01000001">
    <property type="protein sequence ID" value="TDE99159.1"/>
    <property type="molecule type" value="Genomic_DNA"/>
</dbReference>
<dbReference type="PANTHER" id="PTHR35279:SF1">
    <property type="entry name" value="ARABINANASE_LEVANSUCRASE_INVERTASE"/>
    <property type="match status" value="1"/>
</dbReference>
<proteinExistence type="inferred from homology"/>
<dbReference type="PANTHER" id="PTHR35279">
    <property type="match status" value="1"/>
</dbReference>
<name>A0ABY2EAQ0_9MICO</name>
<organism evidence="6 7">
    <name type="scientific">Occultella glacieicola</name>
    <dbReference type="NCBI Taxonomy" id="2518684"/>
    <lineage>
        <taxon>Bacteria</taxon>
        <taxon>Bacillati</taxon>
        <taxon>Actinomycetota</taxon>
        <taxon>Actinomycetes</taxon>
        <taxon>Micrococcales</taxon>
        <taxon>Ruaniaceae</taxon>
        <taxon>Occultella</taxon>
    </lineage>
</organism>
<evidence type="ECO:0000256" key="5">
    <source>
        <dbReference type="SAM" id="MobiDB-lite"/>
    </source>
</evidence>
<accession>A0ABY2EAQ0</accession>
<reference evidence="6 7" key="1">
    <citation type="submission" date="2019-03" db="EMBL/GenBank/DDBJ databases">
        <title>Genomic features of bacteria from cold environments.</title>
        <authorList>
            <person name="Shen L."/>
        </authorList>
    </citation>
    <scope>NUCLEOTIDE SEQUENCE [LARGE SCALE GENOMIC DNA]</scope>
    <source>
        <strain evidence="7">T3246-1</strain>
    </source>
</reference>
<dbReference type="Gene3D" id="2.115.10.20">
    <property type="entry name" value="Glycosyl hydrolase domain, family 43"/>
    <property type="match status" value="3"/>
</dbReference>
<dbReference type="Pfam" id="PF04616">
    <property type="entry name" value="Glyco_hydro_43"/>
    <property type="match status" value="1"/>
</dbReference>
<keyword evidence="3 4" id="KW-0326">Glycosidase</keyword>
<protein>
    <submittedName>
        <fullName evidence="6">Glycoside hydrolase</fullName>
    </submittedName>
</protein>
<sequence>MTHPPAATPIAPTTAPAGPTPSAELLGTPWAVDRADGTPFSKDPSVIRLGDRYLMYFTLPPEEPSAQRGWHVGIAESHDLRTWTLAGRLRPSGDAEARGLAAPGAVVLDGVVHLFYQSYGNGPLDAICHAWSQDGVTFIRDATNPVFRPTGSWNCGRAIDADVVVDGDRLLLAYATRDPQMRVQMLGVAAAPLDSDFGAAAWRDLSLDAPALAPELPWELECIEAPAFVRRGEQLVMFYAGGYNNEPQQIGYAVSEDGVRWTRGTTEPFLPNGEPGSWNSSESGHPGAFTDDDGRTYLFFQGNDTRGRTNFLAATEIHWDGDRPRLSQST</sequence>
<evidence type="ECO:0000313" key="6">
    <source>
        <dbReference type="EMBL" id="TDE99159.1"/>
    </source>
</evidence>
<dbReference type="InterPro" id="IPR023296">
    <property type="entry name" value="Glyco_hydro_beta-prop_sf"/>
</dbReference>
<comment type="caution">
    <text evidence="6">The sequence shown here is derived from an EMBL/GenBank/DDBJ whole genome shotgun (WGS) entry which is preliminary data.</text>
</comment>
<dbReference type="SUPFAM" id="SSF75005">
    <property type="entry name" value="Arabinanase/levansucrase/invertase"/>
    <property type="match status" value="1"/>
</dbReference>
<evidence type="ECO:0000256" key="3">
    <source>
        <dbReference type="ARBA" id="ARBA00023295"/>
    </source>
</evidence>
<evidence type="ECO:0000256" key="4">
    <source>
        <dbReference type="RuleBase" id="RU361187"/>
    </source>
</evidence>
<feature type="compositionally biased region" description="Low complexity" evidence="5">
    <location>
        <begin position="1"/>
        <end position="21"/>
    </location>
</feature>
<dbReference type="Proteomes" id="UP000504882">
    <property type="component" value="Unassembled WGS sequence"/>
</dbReference>
<evidence type="ECO:0000313" key="7">
    <source>
        <dbReference type="Proteomes" id="UP000504882"/>
    </source>
</evidence>
<keyword evidence="2 4" id="KW-0378">Hydrolase</keyword>
<dbReference type="InterPro" id="IPR006710">
    <property type="entry name" value="Glyco_hydro_43"/>
</dbReference>
<feature type="region of interest" description="Disordered" evidence="5">
    <location>
        <begin position="1"/>
        <end position="23"/>
    </location>
</feature>